<gene>
    <name evidence="1" type="ORF">NM688_g4552</name>
</gene>
<keyword evidence="2" id="KW-1185">Reference proteome</keyword>
<evidence type="ECO:0000313" key="1">
    <source>
        <dbReference type="EMBL" id="KAJ3551707.1"/>
    </source>
</evidence>
<proteinExistence type="predicted"/>
<reference evidence="1" key="1">
    <citation type="submission" date="2022-07" db="EMBL/GenBank/DDBJ databases">
        <title>Genome Sequence of Phlebia brevispora.</title>
        <authorList>
            <person name="Buettner E."/>
        </authorList>
    </citation>
    <scope>NUCLEOTIDE SEQUENCE</scope>
    <source>
        <strain evidence="1">MPL23</strain>
    </source>
</reference>
<name>A0ACC1T2J0_9APHY</name>
<protein>
    <submittedName>
        <fullName evidence="1">Uncharacterized protein</fullName>
    </submittedName>
</protein>
<comment type="caution">
    <text evidence="1">The sequence shown here is derived from an EMBL/GenBank/DDBJ whole genome shotgun (WGS) entry which is preliminary data.</text>
</comment>
<dbReference type="Proteomes" id="UP001148662">
    <property type="component" value="Unassembled WGS sequence"/>
</dbReference>
<sequence length="341" mass="38453">MAYQSYTSNTTLGQITNWHALLEQGVDSTTIFTSEESRNNFHQMLENASRAIIEHMAGYTNEQIASLNAHVASIEKETADLQATMRHLAELKPATQYMAIYFNNVKEEKDLDEYLDLLLKVYKAIYSDKSYASVFGTSSSNDSSKDSDAMEIDTQAKSKGKGKEHQANSTETKKKHCLICAAKRLKKKAQLHNTENCYDKPGNESKQPASKPTPALTAHNHSDGKQAQLKKSFKAQLMELIESLDSDEEDTATPTGLLHINTLGDKDMMIGYSYLYKHNLKIDWQKGQWEFTKCSETCTARTCKTHSIEARIDELQLEPDLLWESSLNNLGDEDKDNAYIN</sequence>
<dbReference type="EMBL" id="JANHOG010000764">
    <property type="protein sequence ID" value="KAJ3551707.1"/>
    <property type="molecule type" value="Genomic_DNA"/>
</dbReference>
<evidence type="ECO:0000313" key="2">
    <source>
        <dbReference type="Proteomes" id="UP001148662"/>
    </source>
</evidence>
<organism evidence="1 2">
    <name type="scientific">Phlebia brevispora</name>
    <dbReference type="NCBI Taxonomy" id="194682"/>
    <lineage>
        <taxon>Eukaryota</taxon>
        <taxon>Fungi</taxon>
        <taxon>Dikarya</taxon>
        <taxon>Basidiomycota</taxon>
        <taxon>Agaricomycotina</taxon>
        <taxon>Agaricomycetes</taxon>
        <taxon>Polyporales</taxon>
        <taxon>Meruliaceae</taxon>
        <taxon>Phlebia</taxon>
    </lineage>
</organism>
<accession>A0ACC1T2J0</accession>